<sequence>MGQMVVAMSKRPQCALPSNTKVNPREYVHAITTRNGAQLPEIHIKRPVAYKEKVPSTDEEHVKQTEQAVDIEESSVIPQVKAAAPIKPYEPPIPYPQKVKSKEEEAGSAMCRISRSSKEASY</sequence>
<feature type="compositionally biased region" description="Basic and acidic residues" evidence="1">
    <location>
        <begin position="52"/>
        <end position="64"/>
    </location>
</feature>
<evidence type="ECO:0000313" key="3">
    <source>
        <dbReference type="Proteomes" id="UP001604336"/>
    </source>
</evidence>
<protein>
    <submittedName>
        <fullName evidence="2">Uncharacterized protein</fullName>
    </submittedName>
</protein>
<keyword evidence="3" id="KW-1185">Reference proteome</keyword>
<gene>
    <name evidence="2" type="ORF">Adt_05594</name>
</gene>
<evidence type="ECO:0000313" key="2">
    <source>
        <dbReference type="EMBL" id="KAL2532243.1"/>
    </source>
</evidence>
<name>A0ABD1V4K6_9LAMI</name>
<dbReference type="AlphaFoldDB" id="A0ABD1V4K6"/>
<organism evidence="2 3">
    <name type="scientific">Abeliophyllum distichum</name>
    <dbReference type="NCBI Taxonomy" id="126358"/>
    <lineage>
        <taxon>Eukaryota</taxon>
        <taxon>Viridiplantae</taxon>
        <taxon>Streptophyta</taxon>
        <taxon>Embryophyta</taxon>
        <taxon>Tracheophyta</taxon>
        <taxon>Spermatophyta</taxon>
        <taxon>Magnoliopsida</taxon>
        <taxon>eudicotyledons</taxon>
        <taxon>Gunneridae</taxon>
        <taxon>Pentapetalae</taxon>
        <taxon>asterids</taxon>
        <taxon>lamiids</taxon>
        <taxon>Lamiales</taxon>
        <taxon>Oleaceae</taxon>
        <taxon>Forsythieae</taxon>
        <taxon>Abeliophyllum</taxon>
    </lineage>
</organism>
<dbReference type="EMBL" id="JBFOLK010000002">
    <property type="protein sequence ID" value="KAL2532243.1"/>
    <property type="molecule type" value="Genomic_DNA"/>
</dbReference>
<evidence type="ECO:0000256" key="1">
    <source>
        <dbReference type="SAM" id="MobiDB-lite"/>
    </source>
</evidence>
<feature type="region of interest" description="Disordered" evidence="1">
    <location>
        <begin position="87"/>
        <end position="122"/>
    </location>
</feature>
<comment type="caution">
    <text evidence="2">The sequence shown here is derived from an EMBL/GenBank/DDBJ whole genome shotgun (WGS) entry which is preliminary data.</text>
</comment>
<proteinExistence type="predicted"/>
<dbReference type="Proteomes" id="UP001604336">
    <property type="component" value="Unassembled WGS sequence"/>
</dbReference>
<feature type="region of interest" description="Disordered" evidence="1">
    <location>
        <begin position="52"/>
        <end position="73"/>
    </location>
</feature>
<accession>A0ABD1V4K6</accession>
<reference evidence="3" key="1">
    <citation type="submission" date="2024-07" db="EMBL/GenBank/DDBJ databases">
        <title>Two chromosome-level genome assemblies of Korean endemic species Abeliophyllum distichum and Forsythia ovata (Oleaceae).</title>
        <authorList>
            <person name="Jang H."/>
        </authorList>
    </citation>
    <scope>NUCLEOTIDE SEQUENCE [LARGE SCALE GENOMIC DNA]</scope>
</reference>